<proteinExistence type="predicted"/>
<feature type="region of interest" description="Disordered" evidence="1">
    <location>
        <begin position="134"/>
        <end position="169"/>
    </location>
</feature>
<evidence type="ECO:0000313" key="3">
    <source>
        <dbReference type="EMBL" id="MBA0789174.1"/>
    </source>
</evidence>
<dbReference type="InterPro" id="IPR046959">
    <property type="entry name" value="PRK1-6/SRF4-like"/>
</dbReference>
<feature type="compositionally biased region" description="Basic and acidic residues" evidence="1">
    <location>
        <begin position="151"/>
        <end position="169"/>
    </location>
</feature>
<gene>
    <name evidence="3" type="ORF">Gotri_027024</name>
</gene>
<name>A0A7J9FW64_9ROSI</name>
<dbReference type="Pfam" id="PF00069">
    <property type="entry name" value="Pkinase"/>
    <property type="match status" value="1"/>
</dbReference>
<dbReference type="EMBL" id="JABEZW010229089">
    <property type="protein sequence ID" value="MBA0789174.1"/>
    <property type="molecule type" value="Genomic_DNA"/>
</dbReference>
<dbReference type="PANTHER" id="PTHR48007:SF29">
    <property type="entry name" value="POLLEN RECEPTOR-LIKE KINASE 3"/>
    <property type="match status" value="1"/>
</dbReference>
<sequence>MANPNLINQGLFAYRSPEYVRSQQISAKSDVYCLGIVILEIITGKFPAQYLNNAKGGIDIVQWVQTSIADNQVEDLIDPEISHGSNSIDQMVKLLRIGAGCTESNPDKRLGMKEVIDKINESLWFSTTADPQTFPNKILHPSDSSTSSSSTDRDDPRHRRRNPKPDYEEEQARMLQASLRHILDLVDLLSYLKFLYRAASTRIELLVSYVSHCRMRALLSVKLIPKRNHIILFLAAASSQAIPRPPTTRCTGGERGLCEGNVLQRSCGGGDARGKLEAATEDSRVF</sequence>
<dbReference type="SUPFAM" id="SSF56112">
    <property type="entry name" value="Protein kinase-like (PK-like)"/>
    <property type="match status" value="1"/>
</dbReference>
<comment type="caution">
    <text evidence="3">The sequence shown here is derived from an EMBL/GenBank/DDBJ whole genome shotgun (WGS) entry which is preliminary data.</text>
</comment>
<organism evidence="3 4">
    <name type="scientific">Gossypium trilobum</name>
    <dbReference type="NCBI Taxonomy" id="34281"/>
    <lineage>
        <taxon>Eukaryota</taxon>
        <taxon>Viridiplantae</taxon>
        <taxon>Streptophyta</taxon>
        <taxon>Embryophyta</taxon>
        <taxon>Tracheophyta</taxon>
        <taxon>Spermatophyta</taxon>
        <taxon>Magnoliopsida</taxon>
        <taxon>eudicotyledons</taxon>
        <taxon>Gunneridae</taxon>
        <taxon>Pentapetalae</taxon>
        <taxon>rosids</taxon>
        <taxon>malvids</taxon>
        <taxon>Malvales</taxon>
        <taxon>Malvaceae</taxon>
        <taxon>Malvoideae</taxon>
        <taxon>Gossypium</taxon>
    </lineage>
</organism>
<dbReference type="GO" id="GO:0004672">
    <property type="term" value="F:protein kinase activity"/>
    <property type="evidence" value="ECO:0007669"/>
    <property type="project" value="InterPro"/>
</dbReference>
<dbReference type="InterPro" id="IPR011009">
    <property type="entry name" value="Kinase-like_dom_sf"/>
</dbReference>
<dbReference type="PANTHER" id="PTHR48007">
    <property type="entry name" value="LEUCINE-RICH REPEAT RECEPTOR-LIKE PROTEIN KINASE PXC1"/>
    <property type="match status" value="1"/>
</dbReference>
<evidence type="ECO:0000313" key="4">
    <source>
        <dbReference type="Proteomes" id="UP000593568"/>
    </source>
</evidence>
<keyword evidence="4" id="KW-1185">Reference proteome</keyword>
<evidence type="ECO:0000259" key="2">
    <source>
        <dbReference type="PROSITE" id="PS50011"/>
    </source>
</evidence>
<dbReference type="Gene3D" id="1.10.510.10">
    <property type="entry name" value="Transferase(Phosphotransferase) domain 1"/>
    <property type="match status" value="1"/>
</dbReference>
<feature type="compositionally biased region" description="Low complexity" evidence="1">
    <location>
        <begin position="141"/>
        <end position="150"/>
    </location>
</feature>
<reference evidence="3 4" key="1">
    <citation type="journal article" date="2019" name="Genome Biol. Evol.">
        <title>Insights into the evolution of the New World diploid cottons (Gossypium, subgenus Houzingenia) based on genome sequencing.</title>
        <authorList>
            <person name="Grover C.E."/>
            <person name="Arick M.A. 2nd"/>
            <person name="Thrash A."/>
            <person name="Conover J.L."/>
            <person name="Sanders W.S."/>
            <person name="Peterson D.G."/>
            <person name="Frelichowski J.E."/>
            <person name="Scheffler J.A."/>
            <person name="Scheffler B.E."/>
            <person name="Wendel J.F."/>
        </authorList>
    </citation>
    <scope>NUCLEOTIDE SEQUENCE [LARGE SCALE GENOMIC DNA]</scope>
    <source>
        <strain evidence="3">8</strain>
        <tissue evidence="3">Leaf</tissue>
    </source>
</reference>
<dbReference type="PROSITE" id="PS50011">
    <property type="entry name" value="PROTEIN_KINASE_DOM"/>
    <property type="match status" value="1"/>
</dbReference>
<dbReference type="InterPro" id="IPR000719">
    <property type="entry name" value="Prot_kinase_dom"/>
</dbReference>
<dbReference type="GO" id="GO:0005524">
    <property type="term" value="F:ATP binding"/>
    <property type="evidence" value="ECO:0007669"/>
    <property type="project" value="InterPro"/>
</dbReference>
<evidence type="ECO:0000256" key="1">
    <source>
        <dbReference type="SAM" id="MobiDB-lite"/>
    </source>
</evidence>
<protein>
    <recommendedName>
        <fullName evidence="2">Protein kinase domain-containing protein</fullName>
    </recommendedName>
</protein>
<dbReference type="Proteomes" id="UP000593568">
    <property type="component" value="Unassembled WGS sequence"/>
</dbReference>
<feature type="domain" description="Protein kinase" evidence="2">
    <location>
        <begin position="1"/>
        <end position="125"/>
    </location>
</feature>
<dbReference type="AlphaFoldDB" id="A0A7J9FW64"/>
<accession>A0A7J9FW64</accession>